<dbReference type="InterPro" id="IPR039421">
    <property type="entry name" value="Type_1_exporter"/>
</dbReference>
<evidence type="ECO:0000256" key="8">
    <source>
        <dbReference type="ARBA" id="ARBA00040960"/>
    </source>
</evidence>
<sequence length="591" mass="65778">MIASQDTIQEQSDFRSIIALFNYGQGNYKNLFLAIGFILASSAVLMMSAKLMGLLAEALVSGAEQSRIASLVAGILLFESVNLLVYYKGRVGLARVTNEVAYGIRVALFNKLGRLPIPYFDQEPLGRTMTRLTADVEGIESFFSNTLPRVFTAVITITSVLLAMLLTDWKFGAVIVASSLPAVMFTIALRKPVRSWLREYKKRSAALNAQLAEFINGLSVIKIFGIEGWTKKEFDGSSRHLLRAAISLMNWNSFIRPLAALLCALPILVILWYGGHQALDESISIGLLVAFVRYGERYFRPIMMLSFELHLIQDAIASSERVRKMLDEKTESDTLNQDGTRQQKIQGKIEYRNVWMEYKKDSPVLKDVSFTINAGESVALVGRTGSGKTTTIQLLPQLYGISGGEILIDNKPLSEWSRLSIRQQMGIVSQDVTIFHGSIRDNLIVALPDGHPGVPDEELLAICQRTGLFEVIDRLPQKLDTVCLDNGANFSMGERQLMAFTRMLVRDPAILVLDEATANVDEAFEAKIQQAIQEVLKGRTTFVIAHRLNTIQDCDKILVFDQGRVVEQGQHKGLLAQDGAYSKLVSRQIYD</sequence>
<feature type="transmembrane region" description="Helical" evidence="9">
    <location>
        <begin position="147"/>
        <end position="165"/>
    </location>
</feature>
<evidence type="ECO:0000259" key="11">
    <source>
        <dbReference type="PROSITE" id="PS50929"/>
    </source>
</evidence>
<dbReference type="EMBL" id="FWZT01000017">
    <property type="protein sequence ID" value="SMF55652.1"/>
    <property type="molecule type" value="Genomic_DNA"/>
</dbReference>
<evidence type="ECO:0000256" key="7">
    <source>
        <dbReference type="ARBA" id="ARBA00023136"/>
    </source>
</evidence>
<dbReference type="PANTHER" id="PTHR24221:SF654">
    <property type="entry name" value="ATP-BINDING CASSETTE SUB-FAMILY B MEMBER 6"/>
    <property type="match status" value="1"/>
</dbReference>
<evidence type="ECO:0000256" key="6">
    <source>
        <dbReference type="ARBA" id="ARBA00022989"/>
    </source>
</evidence>
<dbReference type="PANTHER" id="PTHR24221">
    <property type="entry name" value="ATP-BINDING CASSETTE SUB-FAMILY B"/>
    <property type="match status" value="1"/>
</dbReference>
<dbReference type="SMART" id="SM00382">
    <property type="entry name" value="AAA"/>
    <property type="match status" value="1"/>
</dbReference>
<dbReference type="FunFam" id="3.40.50.300:FF:000604">
    <property type="entry name" value="ABC transporter B family member 28"/>
    <property type="match status" value="1"/>
</dbReference>
<feature type="transmembrane region" description="Helical" evidence="9">
    <location>
        <begin position="171"/>
        <end position="189"/>
    </location>
</feature>
<dbReference type="InterPro" id="IPR011527">
    <property type="entry name" value="ABC1_TM_dom"/>
</dbReference>
<keyword evidence="13" id="KW-1185">Reference proteome</keyword>
<evidence type="ECO:0000256" key="5">
    <source>
        <dbReference type="ARBA" id="ARBA00022840"/>
    </source>
</evidence>
<dbReference type="GO" id="GO:0005524">
    <property type="term" value="F:ATP binding"/>
    <property type="evidence" value="ECO:0007669"/>
    <property type="project" value="UniProtKB-KW"/>
</dbReference>
<comment type="subcellular location">
    <subcellularLocation>
        <location evidence="1">Cell membrane</location>
        <topology evidence="1">Multi-pass membrane protein</topology>
    </subcellularLocation>
</comment>
<dbReference type="Gene3D" id="3.40.50.300">
    <property type="entry name" value="P-loop containing nucleotide triphosphate hydrolases"/>
    <property type="match status" value="1"/>
</dbReference>
<organism evidence="12 13">
    <name type="scientific">Pseudobacteriovorax antillogorgiicola</name>
    <dbReference type="NCBI Taxonomy" id="1513793"/>
    <lineage>
        <taxon>Bacteria</taxon>
        <taxon>Pseudomonadati</taxon>
        <taxon>Bdellovibrionota</taxon>
        <taxon>Oligoflexia</taxon>
        <taxon>Oligoflexales</taxon>
        <taxon>Pseudobacteriovoracaceae</taxon>
        <taxon>Pseudobacteriovorax</taxon>
    </lineage>
</organism>
<evidence type="ECO:0000256" key="1">
    <source>
        <dbReference type="ARBA" id="ARBA00004651"/>
    </source>
</evidence>
<keyword evidence="3 9" id="KW-0812">Transmembrane</keyword>
<dbReference type="CDD" id="cd18544">
    <property type="entry name" value="ABC_6TM_TmrA_like"/>
    <property type="match status" value="1"/>
</dbReference>
<dbReference type="InterPro" id="IPR027417">
    <property type="entry name" value="P-loop_NTPase"/>
</dbReference>
<keyword evidence="2" id="KW-0813">Transport</keyword>
<feature type="domain" description="ABC transmembrane type-1" evidence="11">
    <location>
        <begin position="32"/>
        <end position="314"/>
    </location>
</feature>
<evidence type="ECO:0000313" key="13">
    <source>
        <dbReference type="Proteomes" id="UP000192907"/>
    </source>
</evidence>
<keyword evidence="4" id="KW-0547">Nucleotide-binding</keyword>
<dbReference type="InterPro" id="IPR003439">
    <property type="entry name" value="ABC_transporter-like_ATP-bd"/>
</dbReference>
<reference evidence="13" key="1">
    <citation type="submission" date="2017-04" db="EMBL/GenBank/DDBJ databases">
        <authorList>
            <person name="Varghese N."/>
            <person name="Submissions S."/>
        </authorList>
    </citation>
    <scope>NUCLEOTIDE SEQUENCE [LARGE SCALE GENOMIC DNA]</scope>
    <source>
        <strain evidence="13">RKEM611</strain>
    </source>
</reference>
<dbReference type="GO" id="GO:0016887">
    <property type="term" value="F:ATP hydrolysis activity"/>
    <property type="evidence" value="ECO:0007669"/>
    <property type="project" value="InterPro"/>
</dbReference>
<dbReference type="Proteomes" id="UP000192907">
    <property type="component" value="Unassembled WGS sequence"/>
</dbReference>
<accession>A0A1Y6CBW1</accession>
<keyword evidence="7 9" id="KW-0472">Membrane</keyword>
<dbReference type="GO" id="GO:0140359">
    <property type="term" value="F:ABC-type transporter activity"/>
    <property type="evidence" value="ECO:0007669"/>
    <property type="project" value="InterPro"/>
</dbReference>
<name>A0A1Y6CBW1_9BACT</name>
<dbReference type="InterPro" id="IPR036640">
    <property type="entry name" value="ABC1_TM_sf"/>
</dbReference>
<feature type="domain" description="ABC transporter" evidence="10">
    <location>
        <begin position="349"/>
        <end position="587"/>
    </location>
</feature>
<dbReference type="SUPFAM" id="SSF52540">
    <property type="entry name" value="P-loop containing nucleoside triphosphate hydrolases"/>
    <property type="match status" value="1"/>
</dbReference>
<feature type="transmembrane region" description="Helical" evidence="9">
    <location>
        <begin position="68"/>
        <end position="87"/>
    </location>
</feature>
<dbReference type="Gene3D" id="1.20.1560.10">
    <property type="entry name" value="ABC transporter type 1, transmembrane domain"/>
    <property type="match status" value="1"/>
</dbReference>
<dbReference type="PROSITE" id="PS50929">
    <property type="entry name" value="ABC_TM1F"/>
    <property type="match status" value="1"/>
</dbReference>
<evidence type="ECO:0000256" key="4">
    <source>
        <dbReference type="ARBA" id="ARBA00022741"/>
    </source>
</evidence>
<protein>
    <recommendedName>
        <fullName evidence="8">Multidrug resistance-like ATP-binding protein MdlB</fullName>
    </recommendedName>
</protein>
<dbReference type="SUPFAM" id="SSF90123">
    <property type="entry name" value="ABC transporter transmembrane region"/>
    <property type="match status" value="1"/>
</dbReference>
<proteinExistence type="predicted"/>
<dbReference type="GO" id="GO:0005737">
    <property type="term" value="C:cytoplasm"/>
    <property type="evidence" value="ECO:0007669"/>
    <property type="project" value="UniProtKB-ARBA"/>
</dbReference>
<feature type="transmembrane region" description="Helical" evidence="9">
    <location>
        <begin position="258"/>
        <end position="275"/>
    </location>
</feature>
<dbReference type="AlphaFoldDB" id="A0A1Y6CBW1"/>
<dbReference type="STRING" id="1513793.SAMN06296036_117148"/>
<dbReference type="PROSITE" id="PS50893">
    <property type="entry name" value="ABC_TRANSPORTER_2"/>
    <property type="match status" value="1"/>
</dbReference>
<evidence type="ECO:0000256" key="9">
    <source>
        <dbReference type="SAM" id="Phobius"/>
    </source>
</evidence>
<dbReference type="RefSeq" id="WP_132321936.1">
    <property type="nucleotide sequence ID" value="NZ_FWZT01000017.1"/>
</dbReference>
<keyword evidence="5 12" id="KW-0067">ATP-binding</keyword>
<keyword evidence="6 9" id="KW-1133">Transmembrane helix</keyword>
<dbReference type="OrthoDB" id="5578035at2"/>
<dbReference type="Pfam" id="PF00664">
    <property type="entry name" value="ABC_membrane"/>
    <property type="match status" value="1"/>
</dbReference>
<dbReference type="InterPro" id="IPR003593">
    <property type="entry name" value="AAA+_ATPase"/>
</dbReference>
<evidence type="ECO:0000259" key="10">
    <source>
        <dbReference type="PROSITE" id="PS50893"/>
    </source>
</evidence>
<dbReference type="GO" id="GO:0005886">
    <property type="term" value="C:plasma membrane"/>
    <property type="evidence" value="ECO:0007669"/>
    <property type="project" value="UniProtKB-SubCell"/>
</dbReference>
<evidence type="ECO:0000313" key="12">
    <source>
        <dbReference type="EMBL" id="SMF55652.1"/>
    </source>
</evidence>
<evidence type="ECO:0000256" key="2">
    <source>
        <dbReference type="ARBA" id="ARBA00022448"/>
    </source>
</evidence>
<evidence type="ECO:0000256" key="3">
    <source>
        <dbReference type="ARBA" id="ARBA00022692"/>
    </source>
</evidence>
<dbReference type="Pfam" id="PF00005">
    <property type="entry name" value="ABC_tran"/>
    <property type="match status" value="1"/>
</dbReference>
<feature type="transmembrane region" description="Helical" evidence="9">
    <location>
        <begin position="31"/>
        <end position="56"/>
    </location>
</feature>
<gene>
    <name evidence="12" type="ORF">SAMN06296036_117148</name>
</gene>